<evidence type="ECO:0000313" key="3">
    <source>
        <dbReference type="EMBL" id="MDF8334050.1"/>
    </source>
</evidence>
<dbReference type="InterPro" id="IPR039567">
    <property type="entry name" value="Gly-zipper"/>
</dbReference>
<comment type="caution">
    <text evidence="3">The sequence shown here is derived from an EMBL/GenBank/DDBJ whole genome shotgun (WGS) entry which is preliminary data.</text>
</comment>
<organism evidence="3 4">
    <name type="scientific">Novosphingobium cyanobacteriorum</name>
    <dbReference type="NCBI Taxonomy" id="3024215"/>
    <lineage>
        <taxon>Bacteria</taxon>
        <taxon>Pseudomonadati</taxon>
        <taxon>Pseudomonadota</taxon>
        <taxon>Alphaproteobacteria</taxon>
        <taxon>Sphingomonadales</taxon>
        <taxon>Sphingomonadaceae</taxon>
        <taxon>Novosphingobium</taxon>
    </lineage>
</organism>
<sequence>MTRKFLLPAIAAAALPLAGCASNYAGEGALAGVAGGALIGAATGGNVATGAAIGAAAGAAGGSLIKKNGHCYRRDNNGYEYEVRC</sequence>
<accession>A0ABT6CLW1</accession>
<name>A0ABT6CLW1_9SPHN</name>
<dbReference type="Pfam" id="PF13488">
    <property type="entry name" value="Gly-zipper_Omp"/>
    <property type="match status" value="1"/>
</dbReference>
<reference evidence="3 4" key="1">
    <citation type="submission" date="2023-03" db="EMBL/GenBank/DDBJ databases">
        <title>Novosphingobium cyanobacteriorum sp. nov., isolated from a eutrophic reservoir during the Microcystis bloom period.</title>
        <authorList>
            <person name="Kang M."/>
            <person name="Le V."/>
            <person name="Ko S.-R."/>
            <person name="Lee S.-A."/>
            <person name="Ahn C.-Y."/>
        </authorList>
    </citation>
    <scope>NUCLEOTIDE SEQUENCE [LARGE SCALE GENOMIC DNA]</scope>
    <source>
        <strain evidence="3 4">HBC54</strain>
    </source>
</reference>
<keyword evidence="4" id="KW-1185">Reference proteome</keyword>
<feature type="domain" description="Glycine zipper" evidence="2">
    <location>
        <begin position="28"/>
        <end position="68"/>
    </location>
</feature>
<evidence type="ECO:0000256" key="1">
    <source>
        <dbReference type="SAM" id="SignalP"/>
    </source>
</evidence>
<proteinExistence type="predicted"/>
<dbReference type="RefSeq" id="WP_277278340.1">
    <property type="nucleotide sequence ID" value="NZ_JAROCY010000011.1"/>
</dbReference>
<feature type="signal peptide" evidence="1">
    <location>
        <begin position="1"/>
        <end position="25"/>
    </location>
</feature>
<protein>
    <submittedName>
        <fullName evidence="3">Glycine zipper domain-containing protein</fullName>
    </submittedName>
</protein>
<evidence type="ECO:0000259" key="2">
    <source>
        <dbReference type="Pfam" id="PF13488"/>
    </source>
</evidence>
<evidence type="ECO:0000313" key="4">
    <source>
        <dbReference type="Proteomes" id="UP001222770"/>
    </source>
</evidence>
<gene>
    <name evidence="3" type="ORF">POM99_12620</name>
</gene>
<dbReference type="Proteomes" id="UP001222770">
    <property type="component" value="Unassembled WGS sequence"/>
</dbReference>
<dbReference type="EMBL" id="JAROCY010000011">
    <property type="protein sequence ID" value="MDF8334050.1"/>
    <property type="molecule type" value="Genomic_DNA"/>
</dbReference>
<feature type="chain" id="PRO_5046199182" evidence="1">
    <location>
        <begin position="26"/>
        <end position="85"/>
    </location>
</feature>
<keyword evidence="1" id="KW-0732">Signal</keyword>